<evidence type="ECO:0000313" key="10">
    <source>
        <dbReference type="EMBL" id="EOA52057.1"/>
    </source>
</evidence>
<comment type="caution">
    <text evidence="10">The sequence shown here is derived from an EMBL/GenBank/DDBJ whole genome shotgun (WGS) entry which is preliminary data.</text>
</comment>
<dbReference type="HOGENOM" id="CLU_015553_3_5_10"/>
<dbReference type="OrthoDB" id="1080118at2"/>
<evidence type="ECO:0000259" key="9">
    <source>
        <dbReference type="Pfam" id="PF14322"/>
    </source>
</evidence>
<evidence type="ECO:0000256" key="4">
    <source>
        <dbReference type="ARBA" id="ARBA00023136"/>
    </source>
</evidence>
<evidence type="ECO:0000256" key="2">
    <source>
        <dbReference type="ARBA" id="ARBA00006275"/>
    </source>
</evidence>
<keyword evidence="4" id="KW-0472">Membrane</keyword>
<gene>
    <name evidence="10" type="ORF">HMPREF1534_03991</name>
</gene>
<feature type="domain" description="RagB/SusD" evidence="8">
    <location>
        <begin position="350"/>
        <end position="501"/>
    </location>
</feature>
<proteinExistence type="inferred from homology"/>
<feature type="compositionally biased region" description="Polar residues" evidence="6">
    <location>
        <begin position="489"/>
        <end position="501"/>
    </location>
</feature>
<dbReference type="Proteomes" id="UP000017831">
    <property type="component" value="Unassembled WGS sequence"/>
</dbReference>
<feature type="chain" id="PRO_5004676111" description="RagB/SusD domain-containing protein" evidence="7">
    <location>
        <begin position="22"/>
        <end position="501"/>
    </location>
</feature>
<evidence type="ECO:0000256" key="5">
    <source>
        <dbReference type="ARBA" id="ARBA00023237"/>
    </source>
</evidence>
<evidence type="ECO:0000256" key="3">
    <source>
        <dbReference type="ARBA" id="ARBA00022729"/>
    </source>
</evidence>
<evidence type="ECO:0000313" key="11">
    <source>
        <dbReference type="Proteomes" id="UP000017831"/>
    </source>
</evidence>
<comment type="similarity">
    <text evidence="2">Belongs to the SusD family.</text>
</comment>
<comment type="subcellular location">
    <subcellularLocation>
        <location evidence="1">Cell outer membrane</location>
    </subcellularLocation>
</comment>
<feature type="domain" description="SusD-like N-terminal" evidence="9">
    <location>
        <begin position="89"/>
        <end position="236"/>
    </location>
</feature>
<evidence type="ECO:0000256" key="7">
    <source>
        <dbReference type="SAM" id="SignalP"/>
    </source>
</evidence>
<evidence type="ECO:0000256" key="1">
    <source>
        <dbReference type="ARBA" id="ARBA00004442"/>
    </source>
</evidence>
<dbReference type="PROSITE" id="PS51257">
    <property type="entry name" value="PROKAR_LIPOPROTEIN"/>
    <property type="match status" value="1"/>
</dbReference>
<protein>
    <recommendedName>
        <fullName evidence="12">RagB/SusD domain-containing protein</fullName>
    </recommendedName>
</protein>
<keyword evidence="3 7" id="KW-0732">Signal</keyword>
<name>U6R857_9BACT</name>
<evidence type="ECO:0008006" key="12">
    <source>
        <dbReference type="Google" id="ProtNLM"/>
    </source>
</evidence>
<dbReference type="Pfam" id="PF07980">
    <property type="entry name" value="SusD_RagB"/>
    <property type="match status" value="1"/>
</dbReference>
<evidence type="ECO:0000259" key="8">
    <source>
        <dbReference type="Pfam" id="PF07980"/>
    </source>
</evidence>
<accession>U6R857</accession>
<dbReference type="EMBL" id="AQHY01000046">
    <property type="protein sequence ID" value="EOA52057.1"/>
    <property type="molecule type" value="Genomic_DNA"/>
</dbReference>
<dbReference type="Pfam" id="PF14322">
    <property type="entry name" value="SusD-like_3"/>
    <property type="match status" value="1"/>
</dbReference>
<dbReference type="eggNOG" id="COG0457">
    <property type="taxonomic scope" value="Bacteria"/>
</dbReference>
<dbReference type="Gene3D" id="1.25.40.390">
    <property type="match status" value="1"/>
</dbReference>
<reference evidence="10 11" key="1">
    <citation type="submission" date="2013-04" db="EMBL/GenBank/DDBJ databases">
        <title>The Genome Sequence of Bacteroides massiliensis DSM 17679.</title>
        <authorList>
            <consortium name="The Broad Institute Genomics Platform"/>
            <person name="Earl A."/>
            <person name="Ward D."/>
            <person name="Feldgarden M."/>
            <person name="Gevers D."/>
            <person name="Martens E."/>
            <person name="Fenner L."/>
            <person name="Roux V."/>
            <person name="Mallet M.N."/>
            <person name="Raoult D."/>
            <person name="Walker B."/>
            <person name="Young S."/>
            <person name="Zeng Q."/>
            <person name="Gargeya S."/>
            <person name="Fitzgerald M."/>
            <person name="Haas B."/>
            <person name="Abouelleil A."/>
            <person name="Allen A.W."/>
            <person name="Alvarado L."/>
            <person name="Arachchi H.M."/>
            <person name="Berlin A.M."/>
            <person name="Chapman S.B."/>
            <person name="Gainer-Dewar J."/>
            <person name="Goldberg J."/>
            <person name="Griggs A."/>
            <person name="Gujja S."/>
            <person name="Hansen M."/>
            <person name="Howarth C."/>
            <person name="Imamovic A."/>
            <person name="Ireland A."/>
            <person name="Larimer J."/>
            <person name="McCowan C."/>
            <person name="Murphy C."/>
            <person name="Pearson M."/>
            <person name="Poon T.W."/>
            <person name="Priest M."/>
            <person name="Roberts A."/>
            <person name="Saif S."/>
            <person name="Shea T."/>
            <person name="Sisk P."/>
            <person name="Sykes S."/>
            <person name="Wortman J."/>
            <person name="Nusbaum C."/>
            <person name="Birren B."/>
        </authorList>
    </citation>
    <scope>NUCLEOTIDE SEQUENCE [LARGE SCALE GENOMIC DNA]</scope>
    <source>
        <strain evidence="11">B84634 / Timone 84634 / DSM 17679 / JCM 13223</strain>
    </source>
</reference>
<feature type="region of interest" description="Disordered" evidence="6">
    <location>
        <begin position="481"/>
        <end position="501"/>
    </location>
</feature>
<keyword evidence="11" id="KW-1185">Reference proteome</keyword>
<dbReference type="GeneID" id="60060157"/>
<dbReference type="RefSeq" id="WP_005946101.1">
    <property type="nucleotide sequence ID" value="NZ_KB890329.1"/>
</dbReference>
<dbReference type="GO" id="GO:0009279">
    <property type="term" value="C:cell outer membrane"/>
    <property type="evidence" value="ECO:0007669"/>
    <property type="project" value="UniProtKB-SubCell"/>
</dbReference>
<dbReference type="InterPro" id="IPR011990">
    <property type="entry name" value="TPR-like_helical_dom_sf"/>
</dbReference>
<organism evidence="10 11">
    <name type="scientific">Phocaeicola massiliensis B84634 = Timone 84634 = DSM 17679 = JCM 13223</name>
    <dbReference type="NCBI Taxonomy" id="1121098"/>
    <lineage>
        <taxon>Bacteria</taxon>
        <taxon>Pseudomonadati</taxon>
        <taxon>Bacteroidota</taxon>
        <taxon>Bacteroidia</taxon>
        <taxon>Bacteroidales</taxon>
        <taxon>Bacteroidaceae</taxon>
        <taxon>Phocaeicola</taxon>
    </lineage>
</organism>
<keyword evidence="5" id="KW-0998">Cell outer membrane</keyword>
<evidence type="ECO:0000256" key="6">
    <source>
        <dbReference type="SAM" id="MobiDB-lite"/>
    </source>
</evidence>
<feature type="signal peptide" evidence="7">
    <location>
        <begin position="1"/>
        <end position="21"/>
    </location>
</feature>
<dbReference type="SUPFAM" id="SSF48452">
    <property type="entry name" value="TPR-like"/>
    <property type="match status" value="1"/>
</dbReference>
<dbReference type="InterPro" id="IPR033985">
    <property type="entry name" value="SusD-like_N"/>
</dbReference>
<dbReference type="STRING" id="1121098.HMPREF1534_03991"/>
<sequence>MKKSIILSIIACCAAFTSCNMDEMPSTSIPTDESILTVKDCQAFSNMLHAEWRGYVQNAYSMDALVQSGLLTATADYGNTYGYFYRWAFEITDGAFSGCWADNYYIIANANHLIKGGQNILANDTELSENDKAYINHYVGQAYFSRAYAYFELALHYCKNYDPASAGSDYGIPLVTEYAPSSDYSKYPGRSSLKETFDFIVKDLEQASNLVGIQGEAQSAYITLDVVEALKARVYLEMEDYQNAAAAAQGLINSKRYTLISDGDAYKKMWLNDVGTEAIWQFAMSKTETGSNALGSSFMGIVDKLPRPSYLPVKSVLNLYDKENDIRYDAYFTTGLIDRQVGDDIEVTYCSKWPGNPELYEGKSNNVNKLKAFRISEMYLIAAEAYAMLNQEDKASEMLNELKKIRIKGWTETVYNGAALMQEIQDERVRELFAEGNRLFDMKRWKIGMKRSSSDAQRDDYLPALGTDIEKEATDNRWVWPIPKDEMDSNPQLKGQQNPGY</sequence>
<dbReference type="AlphaFoldDB" id="U6R857"/>
<dbReference type="PATRIC" id="fig|1121098.3.peg.4079"/>
<dbReference type="InterPro" id="IPR012944">
    <property type="entry name" value="SusD_RagB_dom"/>
</dbReference>